<dbReference type="AlphaFoldDB" id="A0A841DTG6"/>
<gene>
    <name evidence="1" type="ORF">HDA44_005755</name>
</gene>
<reference evidence="1 2" key="1">
    <citation type="submission" date="2020-08" db="EMBL/GenBank/DDBJ databases">
        <title>Sequencing the genomes of 1000 actinobacteria strains.</title>
        <authorList>
            <person name="Klenk H.-P."/>
        </authorList>
    </citation>
    <scope>NUCLEOTIDE SEQUENCE [LARGE SCALE GENOMIC DNA]</scope>
    <source>
        <strain evidence="1 2">DSM 17294</strain>
    </source>
</reference>
<proteinExistence type="predicted"/>
<dbReference type="RefSeq" id="WP_184839606.1">
    <property type="nucleotide sequence ID" value="NZ_BAAAVN010000008.1"/>
</dbReference>
<organism evidence="1 2">
    <name type="scientific">Kribbella solani</name>
    <dbReference type="NCBI Taxonomy" id="236067"/>
    <lineage>
        <taxon>Bacteria</taxon>
        <taxon>Bacillati</taxon>
        <taxon>Actinomycetota</taxon>
        <taxon>Actinomycetes</taxon>
        <taxon>Propionibacteriales</taxon>
        <taxon>Kribbellaceae</taxon>
        <taxon>Kribbella</taxon>
    </lineage>
</organism>
<keyword evidence="2" id="KW-1185">Reference proteome</keyword>
<name>A0A841DTG6_9ACTN</name>
<dbReference type="Proteomes" id="UP000558997">
    <property type="component" value="Unassembled WGS sequence"/>
</dbReference>
<evidence type="ECO:0000313" key="1">
    <source>
        <dbReference type="EMBL" id="MBB5982414.1"/>
    </source>
</evidence>
<evidence type="ECO:0000313" key="2">
    <source>
        <dbReference type="Proteomes" id="UP000558997"/>
    </source>
</evidence>
<protein>
    <submittedName>
        <fullName evidence="1">Uncharacterized protein</fullName>
    </submittedName>
</protein>
<comment type="caution">
    <text evidence="1">The sequence shown here is derived from an EMBL/GenBank/DDBJ whole genome shotgun (WGS) entry which is preliminary data.</text>
</comment>
<accession>A0A841DTG6</accession>
<dbReference type="EMBL" id="JACHNF010000001">
    <property type="protein sequence ID" value="MBB5982414.1"/>
    <property type="molecule type" value="Genomic_DNA"/>
</dbReference>
<sequence length="189" mass="19530">MADVTPIYSLPFQDTNDAPNGPTLGEDLALAVEDELARIDANVAKINGLSCAVASDSNVEGPYSSATPTAGTNACGVAFTAPDSGSVLVHWKADFWSSQNDKVSFVSMEVRSGATIGGGSVVVASNSNDALKVSGSVTSGVEARLGAGTFRLITGLTPGNSYHARLMHFSEASGNVTVFYRQVLVQPML</sequence>